<feature type="domain" description="Glucose-methanol-choline oxidoreductase N-terminal" evidence="7">
    <location>
        <begin position="129"/>
        <end position="152"/>
    </location>
</feature>
<evidence type="ECO:0000256" key="3">
    <source>
        <dbReference type="ARBA" id="ARBA00022630"/>
    </source>
</evidence>
<dbReference type="EMBL" id="JARPUR010000004">
    <property type="protein sequence ID" value="KAK4878241.1"/>
    <property type="molecule type" value="Genomic_DNA"/>
</dbReference>
<dbReference type="GO" id="GO:0016614">
    <property type="term" value="F:oxidoreductase activity, acting on CH-OH group of donors"/>
    <property type="evidence" value="ECO:0007669"/>
    <property type="project" value="InterPro"/>
</dbReference>
<evidence type="ECO:0000259" key="7">
    <source>
        <dbReference type="PROSITE" id="PS00623"/>
    </source>
</evidence>
<evidence type="ECO:0000256" key="1">
    <source>
        <dbReference type="ARBA" id="ARBA00001974"/>
    </source>
</evidence>
<dbReference type="PANTHER" id="PTHR11552">
    <property type="entry name" value="GLUCOSE-METHANOL-CHOLINE GMC OXIDOREDUCTASE"/>
    <property type="match status" value="1"/>
</dbReference>
<evidence type="ECO:0000256" key="4">
    <source>
        <dbReference type="ARBA" id="ARBA00022827"/>
    </source>
</evidence>
<evidence type="ECO:0000256" key="5">
    <source>
        <dbReference type="PIRSR" id="PIRSR000137-2"/>
    </source>
</evidence>
<comment type="caution">
    <text evidence="9">The sequence shown here is derived from an EMBL/GenBank/DDBJ whole genome shotgun (WGS) entry which is preliminary data.</text>
</comment>
<dbReference type="Proteomes" id="UP001353858">
    <property type="component" value="Unassembled WGS sequence"/>
</dbReference>
<dbReference type="PANTHER" id="PTHR11552:SF147">
    <property type="entry name" value="CHOLINE DEHYDROGENASE, MITOCHONDRIAL"/>
    <property type="match status" value="1"/>
</dbReference>
<dbReference type="PROSITE" id="PS00623">
    <property type="entry name" value="GMC_OXRED_1"/>
    <property type="match status" value="1"/>
</dbReference>
<dbReference type="GO" id="GO:0050660">
    <property type="term" value="F:flavin adenine dinucleotide binding"/>
    <property type="evidence" value="ECO:0007669"/>
    <property type="project" value="InterPro"/>
</dbReference>
<comment type="cofactor">
    <cofactor evidence="1 5">
        <name>FAD</name>
        <dbReference type="ChEBI" id="CHEBI:57692"/>
    </cofactor>
</comment>
<keyword evidence="3 6" id="KW-0285">Flavoprotein</keyword>
<evidence type="ECO:0000256" key="6">
    <source>
        <dbReference type="RuleBase" id="RU003968"/>
    </source>
</evidence>
<proteinExistence type="inferred from homology"/>
<evidence type="ECO:0000256" key="2">
    <source>
        <dbReference type="ARBA" id="ARBA00010790"/>
    </source>
</evidence>
<dbReference type="PROSITE" id="PS00624">
    <property type="entry name" value="GMC_OXRED_2"/>
    <property type="match status" value="1"/>
</dbReference>
<keyword evidence="4 5" id="KW-0274">FAD</keyword>
<feature type="domain" description="Glucose-methanol-choline oxidoreductase N-terminal" evidence="8">
    <location>
        <begin position="289"/>
        <end position="303"/>
    </location>
</feature>
<dbReference type="Gene3D" id="3.30.560.10">
    <property type="entry name" value="Glucose Oxidase, domain 3"/>
    <property type="match status" value="1"/>
</dbReference>
<dbReference type="SUPFAM" id="SSF54373">
    <property type="entry name" value="FAD-linked reductases, C-terminal domain"/>
    <property type="match status" value="1"/>
</dbReference>
<evidence type="ECO:0000313" key="9">
    <source>
        <dbReference type="EMBL" id="KAK4878241.1"/>
    </source>
</evidence>
<dbReference type="InterPro" id="IPR036188">
    <property type="entry name" value="FAD/NAD-bd_sf"/>
</dbReference>
<dbReference type="PIRSF" id="PIRSF000137">
    <property type="entry name" value="Alcohol_oxidase"/>
    <property type="match status" value="1"/>
</dbReference>
<dbReference type="Pfam" id="PF05199">
    <property type="entry name" value="GMC_oxred_C"/>
    <property type="match status" value="1"/>
</dbReference>
<comment type="similarity">
    <text evidence="2 6">Belongs to the GMC oxidoreductase family.</text>
</comment>
<dbReference type="InterPro" id="IPR000172">
    <property type="entry name" value="GMC_OxRdtase_N"/>
</dbReference>
<dbReference type="AlphaFoldDB" id="A0AAN7PAB9"/>
<gene>
    <name evidence="9" type="ORF">RN001_010747</name>
</gene>
<dbReference type="SUPFAM" id="SSF51905">
    <property type="entry name" value="FAD/NAD(P)-binding domain"/>
    <property type="match status" value="1"/>
</dbReference>
<dbReference type="InterPro" id="IPR012132">
    <property type="entry name" value="GMC_OxRdtase"/>
</dbReference>
<dbReference type="Pfam" id="PF00732">
    <property type="entry name" value="GMC_oxred_N"/>
    <property type="match status" value="1"/>
</dbReference>
<name>A0AAN7PAB9_9COLE</name>
<organism evidence="9 10">
    <name type="scientific">Aquatica leii</name>
    <dbReference type="NCBI Taxonomy" id="1421715"/>
    <lineage>
        <taxon>Eukaryota</taxon>
        <taxon>Metazoa</taxon>
        <taxon>Ecdysozoa</taxon>
        <taxon>Arthropoda</taxon>
        <taxon>Hexapoda</taxon>
        <taxon>Insecta</taxon>
        <taxon>Pterygota</taxon>
        <taxon>Neoptera</taxon>
        <taxon>Endopterygota</taxon>
        <taxon>Coleoptera</taxon>
        <taxon>Polyphaga</taxon>
        <taxon>Elateriformia</taxon>
        <taxon>Elateroidea</taxon>
        <taxon>Lampyridae</taxon>
        <taxon>Luciolinae</taxon>
        <taxon>Aquatica</taxon>
    </lineage>
</organism>
<dbReference type="InterPro" id="IPR007867">
    <property type="entry name" value="GMC_OxRtase_C"/>
</dbReference>
<reference evidence="10" key="1">
    <citation type="submission" date="2023-01" db="EMBL/GenBank/DDBJ databases">
        <title>Key to firefly adult light organ development and bioluminescence: homeobox transcription factors regulate luciferase expression and transportation to peroxisome.</title>
        <authorList>
            <person name="Fu X."/>
        </authorList>
    </citation>
    <scope>NUCLEOTIDE SEQUENCE [LARGE SCALE GENOMIC DNA]</scope>
</reference>
<keyword evidence="10" id="KW-1185">Reference proteome</keyword>
<dbReference type="Gene3D" id="3.50.50.60">
    <property type="entry name" value="FAD/NAD(P)-binding domain"/>
    <property type="match status" value="1"/>
</dbReference>
<sequence>MNVLNTCPGALTGASSQLLHTLINALLVSHCALGPDGRYPPDYAPDLKHGEEFDFIVVGAGSAGSVVANRLSENSKWKVLLIEAGTYPSSTSEIPSVSITNQDTDEDWQYETLPSINSTNRKKGRCPRGKGLGGSSLLNFMIYFRGNRYDHDNWAKAGNIGWDYDSVTKYYEKFENHQLKITQNMHQHPIVDEIIQGFKTLQLYNEFNAENLIGFLKTRFTISNGTRSNSAKAFLSPIKDRKNLYVVLNAQVSRLLINAETREVSGVELRLNNSLIHVISKKEVILSAGTINSPQILMNSGIGPKNHLQCLGINLVKDLRVGDNLQDHVMFSGLFYNVGPKALHNQPDAIDSLYQYFMHRTGPLSGVTTGPFHGFINHKFEENRPSLQFYPFFYYRNQLSSHRSSKLHREHGVSERVTMTQQNQNQKSHNFHILPAVSYPKSKGRVLLRSGNPFDKPLIYPNHLGNDEDVQTLVEGIKIIQSLVKTDAMRVHKPELVKPELPECEPFIFDSDEYWACAVKHLSITIYHLAGTCKMGPKWDHNAVVDHRLRVYGVGGVRVVDASIMPNLVGANTNGPVTMIGEKGAEMIKEDWTLEHIEL</sequence>
<feature type="binding site" evidence="5">
    <location>
        <position position="252"/>
    </location>
    <ligand>
        <name>FAD</name>
        <dbReference type="ChEBI" id="CHEBI:57692"/>
    </ligand>
</feature>
<evidence type="ECO:0000259" key="8">
    <source>
        <dbReference type="PROSITE" id="PS00624"/>
    </source>
</evidence>
<accession>A0AAN7PAB9</accession>
<evidence type="ECO:0000313" key="10">
    <source>
        <dbReference type="Proteomes" id="UP001353858"/>
    </source>
</evidence>
<protein>
    <recommendedName>
        <fullName evidence="7 8">Glucose-methanol-choline oxidoreductase N-terminal domain-containing protein</fullName>
    </recommendedName>
</protein>